<sequence length="517" mass="58325">MPAIDLNKEAISYSKEVSFDVVVVGAGAAGILLAVELAKRSKRVLLLESGHFSEDEKRQELNTVEQTGKTLSNAVWGRKRAIGGTTIAWGGQSLPFSPIDFEARDWVANSGWPLASNDLQEYYMQANDFMKIDTKDYDEEVLKLLGMQKPAFNNQLLRYHFSKWAPEPNFKRLYWTQLEQTVTIVYNAVLTKILLGEDGRVENIEVSNFKQDTYTIRTSQLIMATGGIETIRILLSNRHQITSGIGNHSDWLGKCFMDHPCIKVGIVATNKPYKLQSLFNTHVKNGLKYSVRLSASESLQRRHRILNGSASIMFDYPDEEFDPYAEIRRFMKTRRITSAKTVAGNINSYVFSAFAYTSRHFVYKHRAKGNLVLMLEQEPVRDSYIGLSKNIDQFGIPQARINWSVNHKTWDTVVTMSAVLGEEMSRLSLGEVHPEPYIKKDNPDWENCLTDVNHHMGGARMSSSANEGVVNKELQVWGHENLYICSAAVFPTASHSNPTLTLLALAHRLVNKIASGK</sequence>
<evidence type="ECO:0000256" key="2">
    <source>
        <dbReference type="ARBA" id="ARBA00010790"/>
    </source>
</evidence>
<evidence type="ECO:0000256" key="5">
    <source>
        <dbReference type="ARBA" id="ARBA00023002"/>
    </source>
</evidence>
<gene>
    <name evidence="9" type="ORF">D3H65_25385</name>
</gene>
<dbReference type="Proteomes" id="UP000263900">
    <property type="component" value="Chromosome"/>
</dbReference>
<keyword evidence="3" id="KW-0285">Flavoprotein</keyword>
<feature type="domain" description="Glucose-methanol-choline oxidoreductase C-terminal" evidence="8">
    <location>
        <begin position="379"/>
        <end position="506"/>
    </location>
</feature>
<evidence type="ECO:0000256" key="1">
    <source>
        <dbReference type="ARBA" id="ARBA00001974"/>
    </source>
</evidence>
<dbReference type="Pfam" id="PF05199">
    <property type="entry name" value="GMC_oxred_C"/>
    <property type="match status" value="1"/>
</dbReference>
<protein>
    <submittedName>
        <fullName evidence="9">GMC family oxidoreductase</fullName>
    </submittedName>
</protein>
<evidence type="ECO:0000313" key="10">
    <source>
        <dbReference type="Proteomes" id="UP000263900"/>
    </source>
</evidence>
<evidence type="ECO:0000256" key="6">
    <source>
        <dbReference type="SAM" id="Phobius"/>
    </source>
</evidence>
<dbReference type="Pfam" id="PF00890">
    <property type="entry name" value="FAD_binding_2"/>
    <property type="match status" value="1"/>
</dbReference>
<keyword evidence="6" id="KW-0472">Membrane</keyword>
<evidence type="ECO:0000313" key="9">
    <source>
        <dbReference type="EMBL" id="AXY77107.1"/>
    </source>
</evidence>
<keyword evidence="5" id="KW-0560">Oxidoreductase</keyword>
<dbReference type="PANTHER" id="PTHR42784">
    <property type="entry name" value="PYRANOSE 2-OXIDASE"/>
    <property type="match status" value="1"/>
</dbReference>
<organism evidence="9 10">
    <name type="scientific">Paraflavitalea soli</name>
    <dbReference type="NCBI Taxonomy" id="2315862"/>
    <lineage>
        <taxon>Bacteria</taxon>
        <taxon>Pseudomonadati</taxon>
        <taxon>Bacteroidota</taxon>
        <taxon>Chitinophagia</taxon>
        <taxon>Chitinophagales</taxon>
        <taxon>Chitinophagaceae</taxon>
        <taxon>Paraflavitalea</taxon>
    </lineage>
</organism>
<keyword evidence="6" id="KW-1133">Transmembrane helix</keyword>
<dbReference type="InterPro" id="IPR003953">
    <property type="entry name" value="FAD-dep_OxRdtase_2_FAD-bd"/>
</dbReference>
<dbReference type="AlphaFoldDB" id="A0A3B7MTA7"/>
<dbReference type="InterPro" id="IPR036188">
    <property type="entry name" value="FAD/NAD-bd_sf"/>
</dbReference>
<feature type="transmembrane region" description="Helical" evidence="6">
    <location>
        <begin position="17"/>
        <end position="35"/>
    </location>
</feature>
<dbReference type="InterPro" id="IPR051473">
    <property type="entry name" value="P2Ox-like"/>
</dbReference>
<dbReference type="Gene3D" id="3.50.50.60">
    <property type="entry name" value="FAD/NAD(P)-binding domain"/>
    <property type="match status" value="2"/>
</dbReference>
<comment type="cofactor">
    <cofactor evidence="1">
        <name>FAD</name>
        <dbReference type="ChEBI" id="CHEBI:57692"/>
    </cofactor>
</comment>
<dbReference type="OrthoDB" id="9798604at2"/>
<comment type="similarity">
    <text evidence="2">Belongs to the GMC oxidoreductase family.</text>
</comment>
<feature type="domain" description="FAD-dependent oxidoreductase 2 FAD-binding" evidence="7">
    <location>
        <begin position="20"/>
        <end position="51"/>
    </location>
</feature>
<accession>A0A3B7MTA7</accession>
<proteinExistence type="inferred from homology"/>
<reference evidence="9 10" key="1">
    <citation type="submission" date="2018-09" db="EMBL/GenBank/DDBJ databases">
        <title>Genome sequencing of strain 6GH32-13.</title>
        <authorList>
            <person name="Weon H.-Y."/>
            <person name="Heo J."/>
            <person name="Kwon S.-W."/>
        </authorList>
    </citation>
    <scope>NUCLEOTIDE SEQUENCE [LARGE SCALE GENOMIC DNA]</scope>
    <source>
        <strain evidence="9 10">5GH32-13</strain>
    </source>
</reference>
<dbReference type="InterPro" id="IPR007867">
    <property type="entry name" value="GMC_OxRtase_C"/>
</dbReference>
<evidence type="ECO:0000259" key="8">
    <source>
        <dbReference type="Pfam" id="PF05199"/>
    </source>
</evidence>
<dbReference type="KEGG" id="pseg:D3H65_25385"/>
<evidence type="ECO:0000256" key="4">
    <source>
        <dbReference type="ARBA" id="ARBA00022827"/>
    </source>
</evidence>
<evidence type="ECO:0000256" key="3">
    <source>
        <dbReference type="ARBA" id="ARBA00022630"/>
    </source>
</evidence>
<dbReference type="RefSeq" id="WP_119052983.1">
    <property type="nucleotide sequence ID" value="NZ_CP032157.1"/>
</dbReference>
<evidence type="ECO:0000259" key="7">
    <source>
        <dbReference type="Pfam" id="PF00890"/>
    </source>
</evidence>
<dbReference type="GO" id="GO:0016614">
    <property type="term" value="F:oxidoreductase activity, acting on CH-OH group of donors"/>
    <property type="evidence" value="ECO:0007669"/>
    <property type="project" value="InterPro"/>
</dbReference>
<dbReference type="SUPFAM" id="SSF51905">
    <property type="entry name" value="FAD/NAD(P)-binding domain"/>
    <property type="match status" value="1"/>
</dbReference>
<dbReference type="EMBL" id="CP032157">
    <property type="protein sequence ID" value="AXY77107.1"/>
    <property type="molecule type" value="Genomic_DNA"/>
</dbReference>
<dbReference type="PANTHER" id="PTHR42784:SF1">
    <property type="entry name" value="PYRANOSE 2-OXIDASE"/>
    <property type="match status" value="1"/>
</dbReference>
<keyword evidence="6" id="KW-0812">Transmembrane</keyword>
<name>A0A3B7MTA7_9BACT</name>
<keyword evidence="4" id="KW-0274">FAD</keyword>
<keyword evidence="10" id="KW-1185">Reference proteome</keyword>